<dbReference type="Pfam" id="PF09339">
    <property type="entry name" value="HTH_IclR"/>
    <property type="match status" value="1"/>
</dbReference>
<evidence type="ECO:0000256" key="4">
    <source>
        <dbReference type="ARBA" id="ARBA00058938"/>
    </source>
</evidence>
<dbReference type="InterPro" id="IPR036390">
    <property type="entry name" value="WH_DNA-bd_sf"/>
</dbReference>
<organism evidence="9 10">
    <name type="scientific">Limnochorda pilosa</name>
    <dbReference type="NCBI Taxonomy" id="1555112"/>
    <lineage>
        <taxon>Bacteria</taxon>
        <taxon>Bacillati</taxon>
        <taxon>Bacillota</taxon>
        <taxon>Limnochordia</taxon>
        <taxon>Limnochordales</taxon>
        <taxon>Limnochordaceae</taxon>
        <taxon>Limnochorda</taxon>
    </lineage>
</organism>
<protein>
    <recommendedName>
        <fullName evidence="5">Glycerol operon regulatory protein</fullName>
    </recommendedName>
</protein>
<dbReference type="STRING" id="1555112.LIP_2361"/>
<dbReference type="KEGG" id="lpil:LIP_2361"/>
<name>A0A0K2SMH9_LIMPI</name>
<evidence type="ECO:0000259" key="8">
    <source>
        <dbReference type="PROSITE" id="PS51078"/>
    </source>
</evidence>
<evidence type="ECO:0000256" key="2">
    <source>
        <dbReference type="ARBA" id="ARBA00023125"/>
    </source>
</evidence>
<reference evidence="10" key="2">
    <citation type="journal article" date="2016" name="Int. J. Syst. Evol. Microbiol.">
        <title>Complete genome sequence and cell structure of Limnochorda pilosa, a Gram-negative spore-former within the phylum Firmicutes.</title>
        <authorList>
            <person name="Watanabe M."/>
            <person name="Kojima H."/>
            <person name="Fukui M."/>
        </authorList>
    </citation>
    <scope>NUCLEOTIDE SEQUENCE [LARGE SCALE GENOMIC DNA]</scope>
    <source>
        <strain evidence="10">HC45</strain>
    </source>
</reference>
<dbReference type="OrthoDB" id="9791752at2"/>
<evidence type="ECO:0000256" key="6">
    <source>
        <dbReference type="SAM" id="MobiDB-lite"/>
    </source>
</evidence>
<evidence type="ECO:0000256" key="5">
    <source>
        <dbReference type="ARBA" id="ARBA00070406"/>
    </source>
</evidence>
<feature type="domain" description="IclR-ED" evidence="8">
    <location>
        <begin position="90"/>
        <end position="273"/>
    </location>
</feature>
<dbReference type="RefSeq" id="WP_068138182.1">
    <property type="nucleotide sequence ID" value="NZ_AP014924.1"/>
</dbReference>
<comment type="function">
    <text evidence="4">May be an activator protein for the gylABX operon.</text>
</comment>
<dbReference type="GO" id="GO:0003700">
    <property type="term" value="F:DNA-binding transcription factor activity"/>
    <property type="evidence" value="ECO:0007669"/>
    <property type="project" value="TreeGrafter"/>
</dbReference>
<dbReference type="SUPFAM" id="SSF46785">
    <property type="entry name" value="Winged helix' DNA-binding domain"/>
    <property type="match status" value="1"/>
</dbReference>
<dbReference type="GO" id="GO:0045892">
    <property type="term" value="P:negative regulation of DNA-templated transcription"/>
    <property type="evidence" value="ECO:0007669"/>
    <property type="project" value="TreeGrafter"/>
</dbReference>
<dbReference type="InterPro" id="IPR014757">
    <property type="entry name" value="Tscrpt_reg_IclR_C"/>
</dbReference>
<dbReference type="InterPro" id="IPR050707">
    <property type="entry name" value="HTH_MetabolicPath_Reg"/>
</dbReference>
<feature type="domain" description="HTH iclR-type" evidence="7">
    <location>
        <begin position="27"/>
        <end position="89"/>
    </location>
</feature>
<evidence type="ECO:0000313" key="10">
    <source>
        <dbReference type="Proteomes" id="UP000065807"/>
    </source>
</evidence>
<dbReference type="PROSITE" id="PS51078">
    <property type="entry name" value="ICLR_ED"/>
    <property type="match status" value="1"/>
</dbReference>
<evidence type="ECO:0000256" key="3">
    <source>
        <dbReference type="ARBA" id="ARBA00023163"/>
    </source>
</evidence>
<dbReference type="SUPFAM" id="SSF55781">
    <property type="entry name" value="GAF domain-like"/>
    <property type="match status" value="1"/>
</dbReference>
<keyword evidence="2" id="KW-0238">DNA-binding</keyword>
<dbReference type="SMART" id="SM00346">
    <property type="entry name" value="HTH_ICLR"/>
    <property type="match status" value="1"/>
</dbReference>
<keyword evidence="1" id="KW-0805">Transcription regulation</keyword>
<dbReference type="InterPro" id="IPR005471">
    <property type="entry name" value="Tscrpt_reg_IclR_N"/>
</dbReference>
<keyword evidence="3" id="KW-0804">Transcription</keyword>
<dbReference type="Pfam" id="PF01614">
    <property type="entry name" value="IclR_C"/>
    <property type="match status" value="1"/>
</dbReference>
<dbReference type="FunFam" id="1.10.10.10:FF:000056">
    <property type="entry name" value="IclR family transcriptional regulator"/>
    <property type="match status" value="1"/>
</dbReference>
<dbReference type="Gene3D" id="1.10.10.10">
    <property type="entry name" value="Winged helix-like DNA-binding domain superfamily/Winged helix DNA-binding domain"/>
    <property type="match status" value="1"/>
</dbReference>
<dbReference type="InterPro" id="IPR036388">
    <property type="entry name" value="WH-like_DNA-bd_sf"/>
</dbReference>
<proteinExistence type="predicted"/>
<dbReference type="InterPro" id="IPR029016">
    <property type="entry name" value="GAF-like_dom_sf"/>
</dbReference>
<dbReference type="AlphaFoldDB" id="A0A0K2SMH9"/>
<dbReference type="Gene3D" id="3.30.450.40">
    <property type="match status" value="1"/>
</dbReference>
<dbReference type="Proteomes" id="UP000065807">
    <property type="component" value="Chromosome"/>
</dbReference>
<evidence type="ECO:0000256" key="1">
    <source>
        <dbReference type="ARBA" id="ARBA00023015"/>
    </source>
</evidence>
<reference evidence="10" key="1">
    <citation type="submission" date="2015-07" db="EMBL/GenBank/DDBJ databases">
        <title>Complete genome sequence and phylogenetic analysis of Limnochorda pilosa.</title>
        <authorList>
            <person name="Watanabe M."/>
            <person name="Kojima H."/>
            <person name="Fukui M."/>
        </authorList>
    </citation>
    <scope>NUCLEOTIDE SEQUENCE [LARGE SCALE GENOMIC DNA]</scope>
    <source>
        <strain evidence="10">HC45</strain>
    </source>
</reference>
<evidence type="ECO:0000259" key="7">
    <source>
        <dbReference type="PROSITE" id="PS51077"/>
    </source>
</evidence>
<sequence>MSPVRGRRGRLTNDLDPSTPPAGIKAVRSVERVLDLLECFSFEQPEWTLSDLARQTQLPTATAQRLLRTLQRRGWIQHSPHTGRYSLGLRFLELGGLVLASFRLREKAQPHLDHLSEATGHTVLLGTLSERKLVYVDRRDSTAPLRVASELGRIRPPTYGILGKLLLAHLEEREAESLLAEAPLQARATKSIVDPGCFMEELRRVRAQGYACAVDETVDGVAGVAAPIRDHTGTVVAGLALLVPTPGWTDELRQRHVEAVVSTASRISEAMGYRADAPGSRSTASTFR</sequence>
<feature type="compositionally biased region" description="Basic residues" evidence="6">
    <location>
        <begin position="1"/>
        <end position="10"/>
    </location>
</feature>
<dbReference type="PANTHER" id="PTHR30136">
    <property type="entry name" value="HELIX-TURN-HELIX TRANSCRIPTIONAL REGULATOR, ICLR FAMILY"/>
    <property type="match status" value="1"/>
</dbReference>
<accession>A0A0K2SMH9</accession>
<keyword evidence="10" id="KW-1185">Reference proteome</keyword>
<dbReference type="PROSITE" id="PS51077">
    <property type="entry name" value="HTH_ICLR"/>
    <property type="match status" value="1"/>
</dbReference>
<gene>
    <name evidence="9" type="ORF">LIP_2361</name>
</gene>
<feature type="region of interest" description="Disordered" evidence="6">
    <location>
        <begin position="1"/>
        <end position="22"/>
    </location>
</feature>
<dbReference type="GO" id="GO:0003677">
    <property type="term" value="F:DNA binding"/>
    <property type="evidence" value="ECO:0007669"/>
    <property type="project" value="UniProtKB-KW"/>
</dbReference>
<dbReference type="EMBL" id="AP014924">
    <property type="protein sequence ID" value="BAS28202.1"/>
    <property type="molecule type" value="Genomic_DNA"/>
</dbReference>
<evidence type="ECO:0000313" key="9">
    <source>
        <dbReference type="EMBL" id="BAS28202.1"/>
    </source>
</evidence>
<dbReference type="PANTHER" id="PTHR30136:SF35">
    <property type="entry name" value="HTH-TYPE TRANSCRIPTIONAL REGULATOR RV1719"/>
    <property type="match status" value="1"/>
</dbReference>